<protein>
    <submittedName>
        <fullName evidence="1">Uncharacterized protein</fullName>
    </submittedName>
</protein>
<dbReference type="RefSeq" id="WP_198349174.1">
    <property type="nucleotide sequence ID" value="NZ_JABASV010000004.1"/>
</dbReference>
<dbReference type="EMBL" id="JAWXXT010000001">
    <property type="protein sequence ID" value="MDX5976617.1"/>
    <property type="molecule type" value="Genomic_DNA"/>
</dbReference>
<dbReference type="GeneID" id="303164528"/>
<evidence type="ECO:0000313" key="1">
    <source>
        <dbReference type="EMBL" id="MDX5976617.1"/>
    </source>
</evidence>
<evidence type="ECO:0000313" key="2">
    <source>
        <dbReference type="Proteomes" id="UP001276761"/>
    </source>
</evidence>
<organism evidence="1 2">
    <name type="scientific">Vreelandella alkaliphila</name>
    <dbReference type="NCBI Taxonomy" id="272774"/>
    <lineage>
        <taxon>Bacteria</taxon>
        <taxon>Pseudomonadati</taxon>
        <taxon>Pseudomonadota</taxon>
        <taxon>Gammaproteobacteria</taxon>
        <taxon>Oceanospirillales</taxon>
        <taxon>Halomonadaceae</taxon>
        <taxon>Vreelandella</taxon>
    </lineage>
</organism>
<reference evidence="1" key="1">
    <citation type="submission" date="2023-11" db="EMBL/GenBank/DDBJ databases">
        <title>MicrobeMod: A computational toolkit for identifying prokaryotic methylation and restriction-modification with nanopore sequencing.</title>
        <authorList>
            <person name="Crits-Christoph A."/>
            <person name="Kang S.C."/>
            <person name="Lee H."/>
            <person name="Ostrov N."/>
        </authorList>
    </citation>
    <scope>NUCLEOTIDE SEQUENCE</scope>
    <source>
        <strain evidence="1">ATCC BAA-953</strain>
    </source>
</reference>
<gene>
    <name evidence="1" type="ORF">SIL78_03465</name>
</gene>
<proteinExistence type="predicted"/>
<dbReference type="AlphaFoldDB" id="A0AAJ2VMK9"/>
<sequence>MKYVITVRPLTENDLSRDCPYGNFDLDDYEFHLKSLASDIENLDEVNSVSDSNNQICVDTALSKQELLEKMKPFFSREFCYVRYVSIESRA</sequence>
<dbReference type="Proteomes" id="UP001276761">
    <property type="component" value="Unassembled WGS sequence"/>
</dbReference>
<name>A0AAJ2VMK9_9GAMM</name>
<comment type="caution">
    <text evidence="1">The sequence shown here is derived from an EMBL/GenBank/DDBJ whole genome shotgun (WGS) entry which is preliminary data.</text>
</comment>
<accession>A0AAJ2VMK9</accession>